<proteinExistence type="predicted"/>
<evidence type="ECO:0000313" key="1">
    <source>
        <dbReference type="EMBL" id="CEK47074.1"/>
    </source>
</evidence>
<gene>
    <name evidence="1" type="primary">ORF502</name>
</gene>
<name>A0A0B6XT66_9EUPU</name>
<accession>A0A0B6XT66</accession>
<dbReference type="AlphaFoldDB" id="A0A0B6XT66"/>
<organism evidence="1">
    <name type="scientific">Arion vulgaris</name>
    <dbReference type="NCBI Taxonomy" id="1028688"/>
    <lineage>
        <taxon>Eukaryota</taxon>
        <taxon>Metazoa</taxon>
        <taxon>Spiralia</taxon>
        <taxon>Lophotrochozoa</taxon>
        <taxon>Mollusca</taxon>
        <taxon>Gastropoda</taxon>
        <taxon>Heterobranchia</taxon>
        <taxon>Euthyneura</taxon>
        <taxon>Panpulmonata</taxon>
        <taxon>Eupulmonata</taxon>
        <taxon>Stylommatophora</taxon>
        <taxon>Helicina</taxon>
        <taxon>Arionoidea</taxon>
        <taxon>Arionidae</taxon>
        <taxon>Arion</taxon>
    </lineage>
</organism>
<protein>
    <submittedName>
        <fullName evidence="1">Uncharacterized protein</fullName>
    </submittedName>
</protein>
<dbReference type="EMBL" id="HACG01000209">
    <property type="protein sequence ID" value="CEK47074.1"/>
    <property type="molecule type" value="Transcribed_RNA"/>
</dbReference>
<reference evidence="1" key="1">
    <citation type="submission" date="2014-12" db="EMBL/GenBank/DDBJ databases">
        <title>Insight into the proteome of Arion vulgaris.</title>
        <authorList>
            <person name="Aradska J."/>
            <person name="Bulat T."/>
            <person name="Smidak R."/>
            <person name="Sarate P."/>
            <person name="Gangsoo J."/>
            <person name="Sialana F."/>
            <person name="Bilban M."/>
            <person name="Lubec G."/>
        </authorList>
    </citation>
    <scope>NUCLEOTIDE SEQUENCE</scope>
    <source>
        <tissue evidence="1">Skin</tissue>
    </source>
</reference>
<sequence>LFLFLHSLSEANTSTWSKKAVVHFSLLRSPKNLLCNCTDVSNINLFCYSYAEHVLAEFCVWDKETHYTIRTNGHCIDASLTICHNKLRKQQS</sequence>
<feature type="non-terminal residue" evidence="1">
    <location>
        <position position="1"/>
    </location>
</feature>